<evidence type="ECO:0000313" key="3">
    <source>
        <dbReference type="Proteomes" id="UP000248703"/>
    </source>
</evidence>
<dbReference type="OrthoDB" id="893030at2"/>
<dbReference type="EMBL" id="QLLO01000002">
    <property type="protein sequence ID" value="RAJ17094.1"/>
    <property type="molecule type" value="Genomic_DNA"/>
</dbReference>
<dbReference type="InterPro" id="IPR016181">
    <property type="entry name" value="Acyl_CoA_acyltransferase"/>
</dbReference>
<keyword evidence="2" id="KW-0808">Transferase</keyword>
<proteinExistence type="predicted"/>
<dbReference type="PANTHER" id="PTHR43415:SF3">
    <property type="entry name" value="GNAT-FAMILY ACETYLTRANSFERASE"/>
    <property type="match status" value="1"/>
</dbReference>
<dbReference type="SUPFAM" id="SSF55729">
    <property type="entry name" value="Acyl-CoA N-acyltransferases (Nat)"/>
    <property type="match status" value="1"/>
</dbReference>
<dbReference type="Pfam" id="PF13302">
    <property type="entry name" value="Acetyltransf_3"/>
    <property type="match status" value="1"/>
</dbReference>
<dbReference type="InterPro" id="IPR000182">
    <property type="entry name" value="GNAT_dom"/>
</dbReference>
<keyword evidence="3" id="KW-1185">Reference proteome</keyword>
<evidence type="ECO:0000259" key="1">
    <source>
        <dbReference type="PROSITE" id="PS51186"/>
    </source>
</evidence>
<protein>
    <submittedName>
        <fullName evidence="2">Diamine N-acetyltransferase</fullName>
    </submittedName>
</protein>
<gene>
    <name evidence="2" type="ORF">LY08_00873</name>
</gene>
<name>A0A327RNB3_9FLAO</name>
<feature type="domain" description="N-acetyltransferase" evidence="1">
    <location>
        <begin position="9"/>
        <end position="170"/>
    </location>
</feature>
<dbReference type="RefSeq" id="WP_111659205.1">
    <property type="nucleotide sequence ID" value="NZ_QLLO01000002.1"/>
</dbReference>
<reference evidence="2 3" key="1">
    <citation type="submission" date="2018-06" db="EMBL/GenBank/DDBJ databases">
        <title>Genomic Encyclopedia of Archaeal and Bacterial Type Strains, Phase II (KMG-II): from individual species to whole genera.</title>
        <authorList>
            <person name="Goeker M."/>
        </authorList>
    </citation>
    <scope>NUCLEOTIDE SEQUENCE [LARGE SCALE GENOMIC DNA]</scope>
    <source>
        <strain evidence="2 3">DSM 24464</strain>
    </source>
</reference>
<sequence length="177" mass="20775">MLTLQGKHIYLRALEPEDLAFIHDIENDETIWEISNTITPYSKYLIKQYLDQAHKDIFEVKQLRLVICNTNDEAIGLIDVFDFDFKNRRAGIGILIKDSENKQKGFGKEAVQLLTNYCFTHLDLHQLYCNISEENEASLTLFKNQGFKEVGLKKDWNFVNGHYKNEYLFQLINTDVY</sequence>
<dbReference type="GO" id="GO:0016747">
    <property type="term" value="F:acyltransferase activity, transferring groups other than amino-acyl groups"/>
    <property type="evidence" value="ECO:0007669"/>
    <property type="project" value="InterPro"/>
</dbReference>
<dbReference type="PANTHER" id="PTHR43415">
    <property type="entry name" value="SPERMIDINE N(1)-ACETYLTRANSFERASE"/>
    <property type="match status" value="1"/>
</dbReference>
<organism evidence="2 3">
    <name type="scientific">Olleya aquimaris</name>
    <dbReference type="NCBI Taxonomy" id="639310"/>
    <lineage>
        <taxon>Bacteria</taxon>
        <taxon>Pseudomonadati</taxon>
        <taxon>Bacteroidota</taxon>
        <taxon>Flavobacteriia</taxon>
        <taxon>Flavobacteriales</taxon>
        <taxon>Flavobacteriaceae</taxon>
    </lineage>
</organism>
<dbReference type="Gene3D" id="3.40.630.30">
    <property type="match status" value="1"/>
</dbReference>
<evidence type="ECO:0000313" key="2">
    <source>
        <dbReference type="EMBL" id="RAJ17094.1"/>
    </source>
</evidence>
<dbReference type="Proteomes" id="UP000248703">
    <property type="component" value="Unassembled WGS sequence"/>
</dbReference>
<dbReference type="PROSITE" id="PS51186">
    <property type="entry name" value="GNAT"/>
    <property type="match status" value="1"/>
</dbReference>
<dbReference type="AlphaFoldDB" id="A0A327RNB3"/>
<comment type="caution">
    <text evidence="2">The sequence shown here is derived from an EMBL/GenBank/DDBJ whole genome shotgun (WGS) entry which is preliminary data.</text>
</comment>
<accession>A0A327RNB3</accession>